<dbReference type="GeneID" id="5076293"/>
<name>A2Q0D1_9VIRU</name>
<dbReference type="KEGG" id="vg:5076293"/>
<sequence length="111" mass="12606">MAYYSNGVTSRSHPQAVYVSKVSVLVSIRRFRLQLCMLISLLFQVLSLRSSLLSIVGHGHPSVAHWPSNKCLFLNYVSVLYSRAHNRLKVILSMDGVIERMEQRGSWVSVE</sequence>
<evidence type="ECO:0000313" key="2">
    <source>
        <dbReference type="Proteomes" id="UP000204242"/>
    </source>
</evidence>
<reference evidence="1 2" key="1">
    <citation type="journal article" date="2007" name="Virology">
        <title>Shared and species-specific features among ichnovirus genomes.</title>
        <authorList>
            <person name="Tanaka K."/>
            <person name="Lapointe R."/>
            <person name="Barney W.E."/>
            <person name="Makkay A.M."/>
            <person name="Stoltz D."/>
            <person name="Cusson M."/>
            <person name="Webb B.A."/>
        </authorList>
    </citation>
    <scope>NUCLEOTIDE SEQUENCE [LARGE SCALE GENOMIC DNA]</scope>
</reference>
<dbReference type="EMBL" id="AB291166">
    <property type="protein sequence ID" value="BAF45646.1"/>
    <property type="molecule type" value="Genomic_DNA"/>
</dbReference>
<protein>
    <submittedName>
        <fullName evidence="1">A3.2</fullName>
    </submittedName>
</protein>
<proteinExistence type="predicted"/>
<organism evidence="1 2">
    <name type="scientific">Ichnoviriform fugitivi</name>
    <dbReference type="NCBI Taxonomy" id="265522"/>
    <lineage>
        <taxon>Viruses</taxon>
        <taxon>Viruses incertae sedis</taxon>
        <taxon>Polydnaviriformidae</taxon>
        <taxon>Ichnoviriform</taxon>
    </lineage>
</organism>
<dbReference type="RefSeq" id="YP_001031245.1">
    <property type="nucleotide sequence ID" value="NC_008958.1"/>
</dbReference>
<accession>A2Q0D1</accession>
<dbReference type="Proteomes" id="UP000204242">
    <property type="component" value="Genome"/>
</dbReference>
<evidence type="ECO:0000313" key="1">
    <source>
        <dbReference type="EMBL" id="BAF45646.1"/>
    </source>
</evidence>